<protein>
    <recommendedName>
        <fullName evidence="4">Alkaline phosphatase family protein</fullName>
    </recommendedName>
</protein>
<dbReference type="Gene3D" id="3.40.720.10">
    <property type="entry name" value="Alkaline Phosphatase, subunit A"/>
    <property type="match status" value="1"/>
</dbReference>
<accession>A0ABN6ZCX0</accession>
<organism evidence="2 3">
    <name type="scientific">Bacteroides sedimenti</name>
    <dbReference type="NCBI Taxonomy" id="2136147"/>
    <lineage>
        <taxon>Bacteria</taxon>
        <taxon>Pseudomonadati</taxon>
        <taxon>Bacteroidota</taxon>
        <taxon>Bacteroidia</taxon>
        <taxon>Bacteroidales</taxon>
        <taxon>Bacteroidaceae</taxon>
        <taxon>Bacteroides</taxon>
    </lineage>
</organism>
<sequence>MEKIRFLVTLFCLFSVFPAQANKKKTVFVIVDGIPADVIERVHTPNIDEISSAGGYTRAAMGGKVNDVTQTPTISAVCYNTLLTSTWVNKHNVWGNGVEAPNYNYWNIFRIAENQKKNVETAIYSTWLDNRTKLVGDGLPAAGNINIDKHLDGLELDKNNYPTEPNNLHIFKIDETISKAAAEGISKDGPDLTWVYLQYTDDAGHKFGNGERFDSFVEAADKQVGRIWEAVKKRQKATGEDWLVVIVTDHGRNSTGYGHGGQSERERTIWISMNQKPNSYFNKGQASMVDILPTICRFMNFSVPKEVSYEEEGMPLIGKISFSNLEMKQDEGGIELSWKAYDNAPLEIYASTTNHFKEGKTDEWKKVGRVRASERKFSLPYAKDEYCKICVRGSKNNGTVSIK</sequence>
<dbReference type="PANTHER" id="PTHR10151">
    <property type="entry name" value="ECTONUCLEOTIDE PYROPHOSPHATASE/PHOSPHODIESTERASE"/>
    <property type="match status" value="1"/>
</dbReference>
<keyword evidence="3" id="KW-1185">Reference proteome</keyword>
<evidence type="ECO:0000313" key="2">
    <source>
        <dbReference type="EMBL" id="BEG99511.1"/>
    </source>
</evidence>
<evidence type="ECO:0008006" key="4">
    <source>
        <dbReference type="Google" id="ProtNLM"/>
    </source>
</evidence>
<dbReference type="RefSeq" id="WP_353330107.1">
    <property type="nucleotide sequence ID" value="NZ_AP028055.1"/>
</dbReference>
<dbReference type="InterPro" id="IPR002591">
    <property type="entry name" value="Phosphodiest/P_Trfase"/>
</dbReference>
<reference evidence="2 3" key="1">
    <citation type="submission" date="2023-04" db="EMBL/GenBank/DDBJ databases">
        <title>Draft genome sequence of acteroides sedimenti strain YN3PY1.</title>
        <authorList>
            <person name="Yoshida N."/>
        </authorList>
    </citation>
    <scope>NUCLEOTIDE SEQUENCE [LARGE SCALE GENOMIC DNA]</scope>
    <source>
        <strain evidence="2 3">YN3PY1</strain>
    </source>
</reference>
<dbReference type="Pfam" id="PF01663">
    <property type="entry name" value="Phosphodiest"/>
    <property type="match status" value="1"/>
</dbReference>
<name>A0ABN6ZCX0_9BACE</name>
<dbReference type="PANTHER" id="PTHR10151:SF120">
    <property type="entry name" value="BIS(5'-ADENOSYL)-TRIPHOSPHATASE"/>
    <property type="match status" value="1"/>
</dbReference>
<evidence type="ECO:0000313" key="3">
    <source>
        <dbReference type="Proteomes" id="UP001496674"/>
    </source>
</evidence>
<dbReference type="InterPro" id="IPR017850">
    <property type="entry name" value="Alkaline_phosphatase_core_sf"/>
</dbReference>
<gene>
    <name evidence="2" type="ORF">BSYN_17760</name>
</gene>
<evidence type="ECO:0000256" key="1">
    <source>
        <dbReference type="SAM" id="SignalP"/>
    </source>
</evidence>
<feature type="signal peptide" evidence="1">
    <location>
        <begin position="1"/>
        <end position="21"/>
    </location>
</feature>
<feature type="chain" id="PRO_5046963166" description="Alkaline phosphatase family protein" evidence="1">
    <location>
        <begin position="22"/>
        <end position="403"/>
    </location>
</feature>
<dbReference type="SUPFAM" id="SSF53649">
    <property type="entry name" value="Alkaline phosphatase-like"/>
    <property type="match status" value="1"/>
</dbReference>
<dbReference type="Proteomes" id="UP001496674">
    <property type="component" value="Chromosome"/>
</dbReference>
<dbReference type="EMBL" id="AP028055">
    <property type="protein sequence ID" value="BEG99511.1"/>
    <property type="molecule type" value="Genomic_DNA"/>
</dbReference>
<proteinExistence type="predicted"/>
<keyword evidence="1" id="KW-0732">Signal</keyword>